<dbReference type="Proteomes" id="UP000184387">
    <property type="component" value="Unassembled WGS sequence"/>
</dbReference>
<dbReference type="GO" id="GO:0010628">
    <property type="term" value="P:positive regulation of gene expression"/>
    <property type="evidence" value="ECO:0007669"/>
    <property type="project" value="TreeGrafter"/>
</dbReference>
<dbReference type="RefSeq" id="WP_175562646.1">
    <property type="nucleotide sequence ID" value="NZ_FQZF01000018.1"/>
</dbReference>
<dbReference type="PROSITE" id="PS50931">
    <property type="entry name" value="HTH_LYSR"/>
    <property type="match status" value="1"/>
</dbReference>
<keyword evidence="3 6" id="KW-0238">DNA-binding</keyword>
<dbReference type="EMBL" id="FQZF01000018">
    <property type="protein sequence ID" value="SHJ70452.1"/>
    <property type="molecule type" value="Genomic_DNA"/>
</dbReference>
<dbReference type="GO" id="GO:0003700">
    <property type="term" value="F:DNA-binding transcription factor activity"/>
    <property type="evidence" value="ECO:0007669"/>
    <property type="project" value="InterPro"/>
</dbReference>
<feature type="domain" description="HTH lysR-type" evidence="5">
    <location>
        <begin position="1"/>
        <end position="58"/>
    </location>
</feature>
<name>A0A1M6LGX6_9PROT</name>
<dbReference type="InterPro" id="IPR036388">
    <property type="entry name" value="WH-like_DNA-bd_sf"/>
</dbReference>
<comment type="similarity">
    <text evidence="1">Belongs to the LysR transcriptional regulatory family.</text>
</comment>
<dbReference type="InterPro" id="IPR000847">
    <property type="entry name" value="LysR_HTH_N"/>
</dbReference>
<evidence type="ECO:0000256" key="2">
    <source>
        <dbReference type="ARBA" id="ARBA00023015"/>
    </source>
</evidence>
<dbReference type="Pfam" id="PF00126">
    <property type="entry name" value="HTH_1"/>
    <property type="match status" value="1"/>
</dbReference>
<dbReference type="Gene3D" id="1.10.10.10">
    <property type="entry name" value="Winged helix-like DNA-binding domain superfamily/Winged helix DNA-binding domain"/>
    <property type="match status" value="1"/>
</dbReference>
<dbReference type="STRING" id="198092.SAMN02745194_03172"/>
<keyword evidence="4" id="KW-0804">Transcription</keyword>
<evidence type="ECO:0000313" key="6">
    <source>
        <dbReference type="EMBL" id="SHJ70452.1"/>
    </source>
</evidence>
<evidence type="ECO:0000256" key="1">
    <source>
        <dbReference type="ARBA" id="ARBA00009437"/>
    </source>
</evidence>
<accession>A0A1M6LGX6</accession>
<proteinExistence type="inferred from homology"/>
<evidence type="ECO:0000313" key="7">
    <source>
        <dbReference type="Proteomes" id="UP000184387"/>
    </source>
</evidence>
<dbReference type="InterPro" id="IPR036390">
    <property type="entry name" value="WH_DNA-bd_sf"/>
</dbReference>
<dbReference type="SUPFAM" id="SSF53850">
    <property type="entry name" value="Periplasmic binding protein-like II"/>
    <property type="match status" value="1"/>
</dbReference>
<sequence length="295" mass="31175">MNGRQLEIFHAVMRMRSVTGAAGFLGISQPAVSKALRLAERQAGFRLFRTVKGRLLPTPEAERLLPDAERIVGDLAAFARLTGEVRTGGAGLVRIAASSSLSTSVIPGAVARFRQSHPLVRISSHLLPARDAAGAVLAGQADLGLCLSPVPIPGLAVRSLRGPRMIVIAPLGHALLRRRVVRPADVAPYPLVSFGPETHFGQILDQTFADAGLKRELTMQVTMSVSAACHVRAGAGVAIVDGFARRLGLEGLGWRPFEPAITLPVTMMTLENRAVPQLAGAFAQALATELEEIGG</sequence>
<keyword evidence="7" id="KW-1185">Reference proteome</keyword>
<dbReference type="GO" id="GO:0043565">
    <property type="term" value="F:sequence-specific DNA binding"/>
    <property type="evidence" value="ECO:0007669"/>
    <property type="project" value="TreeGrafter"/>
</dbReference>
<dbReference type="AlphaFoldDB" id="A0A1M6LGX6"/>
<dbReference type="SUPFAM" id="SSF46785">
    <property type="entry name" value="Winged helix' DNA-binding domain"/>
    <property type="match status" value="1"/>
</dbReference>
<dbReference type="Gene3D" id="3.40.190.290">
    <property type="match status" value="1"/>
</dbReference>
<evidence type="ECO:0000259" key="5">
    <source>
        <dbReference type="PROSITE" id="PS50931"/>
    </source>
</evidence>
<gene>
    <name evidence="6" type="ORF">SAMN02745194_03172</name>
</gene>
<evidence type="ECO:0000256" key="4">
    <source>
        <dbReference type="ARBA" id="ARBA00023163"/>
    </source>
</evidence>
<evidence type="ECO:0000256" key="3">
    <source>
        <dbReference type="ARBA" id="ARBA00023125"/>
    </source>
</evidence>
<dbReference type="PANTHER" id="PTHR30427">
    <property type="entry name" value="TRANSCRIPTIONAL ACTIVATOR PROTEIN LYSR"/>
    <property type="match status" value="1"/>
</dbReference>
<organism evidence="6 7">
    <name type="scientific">Muricoccus roseus</name>
    <dbReference type="NCBI Taxonomy" id="198092"/>
    <lineage>
        <taxon>Bacteria</taxon>
        <taxon>Pseudomonadati</taxon>
        <taxon>Pseudomonadota</taxon>
        <taxon>Alphaproteobacteria</taxon>
        <taxon>Acetobacterales</taxon>
        <taxon>Roseomonadaceae</taxon>
        <taxon>Muricoccus</taxon>
    </lineage>
</organism>
<dbReference type="PANTHER" id="PTHR30427:SF1">
    <property type="entry name" value="TRANSCRIPTIONAL ACTIVATOR PROTEIN LYSR"/>
    <property type="match status" value="1"/>
</dbReference>
<dbReference type="InterPro" id="IPR005119">
    <property type="entry name" value="LysR_subst-bd"/>
</dbReference>
<protein>
    <submittedName>
        <fullName evidence="6">DNA-binding transcriptional regulator, LysR family</fullName>
    </submittedName>
</protein>
<dbReference type="Pfam" id="PF03466">
    <property type="entry name" value="LysR_substrate"/>
    <property type="match status" value="1"/>
</dbReference>
<reference evidence="6 7" key="1">
    <citation type="submission" date="2016-11" db="EMBL/GenBank/DDBJ databases">
        <authorList>
            <person name="Jaros S."/>
            <person name="Januszkiewicz K."/>
            <person name="Wedrychowicz H."/>
        </authorList>
    </citation>
    <scope>NUCLEOTIDE SEQUENCE [LARGE SCALE GENOMIC DNA]</scope>
    <source>
        <strain evidence="6 7">DSM 14916</strain>
    </source>
</reference>
<keyword evidence="2" id="KW-0805">Transcription regulation</keyword>